<comment type="subcellular location">
    <subcellularLocation>
        <location evidence="1 6">Nucleus</location>
    </subcellularLocation>
</comment>
<evidence type="ECO:0000256" key="3">
    <source>
        <dbReference type="ARBA" id="ARBA00023125"/>
    </source>
</evidence>
<feature type="region of interest" description="Disordered" evidence="7">
    <location>
        <begin position="27"/>
        <end position="95"/>
    </location>
</feature>
<dbReference type="GO" id="GO:0005634">
    <property type="term" value="C:nucleus"/>
    <property type="evidence" value="ECO:0007669"/>
    <property type="project" value="UniProtKB-SubCell"/>
</dbReference>
<feature type="compositionally biased region" description="Low complexity" evidence="7">
    <location>
        <begin position="43"/>
        <end position="59"/>
    </location>
</feature>
<gene>
    <name evidence="8" type="ORF">PsYK624_110570</name>
</gene>
<feature type="compositionally biased region" description="Polar residues" evidence="7">
    <location>
        <begin position="70"/>
        <end position="83"/>
    </location>
</feature>
<evidence type="ECO:0000256" key="7">
    <source>
        <dbReference type="SAM" id="MobiDB-lite"/>
    </source>
</evidence>
<protein>
    <recommendedName>
        <fullName evidence="6">Transcriptional activator HAP2</fullName>
    </recommendedName>
</protein>
<dbReference type="Pfam" id="PF02045">
    <property type="entry name" value="CBFB_NFYA"/>
    <property type="match status" value="1"/>
</dbReference>
<comment type="function">
    <text evidence="6">Component of the sequence-specific heterotrimeric transcription factor (NF-Y) which specifically recognizes a 5'-CCAAT-3' box motif found in the promoters of its target genes.</text>
</comment>
<dbReference type="GO" id="GO:0003700">
    <property type="term" value="F:DNA-binding transcription factor activity"/>
    <property type="evidence" value="ECO:0007669"/>
    <property type="project" value="UniProtKB-UniRule"/>
</dbReference>
<evidence type="ECO:0000313" key="9">
    <source>
        <dbReference type="Proteomes" id="UP000703269"/>
    </source>
</evidence>
<keyword evidence="4 6" id="KW-0804">Transcription</keyword>
<keyword evidence="9" id="KW-1185">Reference proteome</keyword>
<dbReference type="PANTHER" id="PTHR12632">
    <property type="entry name" value="TRANSCRIPTION FACTOR NF-Y ALPHA-RELATED"/>
    <property type="match status" value="1"/>
</dbReference>
<feature type="compositionally biased region" description="Polar residues" evidence="7">
    <location>
        <begin position="157"/>
        <end position="173"/>
    </location>
</feature>
<proteinExistence type="inferred from homology"/>
<keyword evidence="3 6" id="KW-0238">DNA-binding</keyword>
<evidence type="ECO:0000256" key="2">
    <source>
        <dbReference type="ARBA" id="ARBA00023015"/>
    </source>
</evidence>
<dbReference type="GO" id="GO:0003677">
    <property type="term" value="F:DNA binding"/>
    <property type="evidence" value="ECO:0007669"/>
    <property type="project" value="UniProtKB-KW"/>
</dbReference>
<feature type="region of interest" description="Disordered" evidence="7">
    <location>
        <begin position="125"/>
        <end position="182"/>
    </location>
</feature>
<evidence type="ECO:0000313" key="8">
    <source>
        <dbReference type="EMBL" id="GJE94881.1"/>
    </source>
</evidence>
<keyword evidence="5 6" id="KW-0539">Nucleus</keyword>
<dbReference type="EMBL" id="BPQB01000044">
    <property type="protein sequence ID" value="GJE94881.1"/>
    <property type="molecule type" value="Genomic_DNA"/>
</dbReference>
<sequence>MESVDQLFNGSPYHTYSHNQSHVYPFYSSQTHHQPSAADPSRHSSPAPGALPPSSSHGLFLPQPSVAEPPTSQDQPTETTVDQIQDDTPIDEEPLYVNAKQYYRILKRRVARARLEEVHRLSRQRKPYLHESRHKHAMRRPRGPGGRFLTSEEIAAQKTSQTLVEEPSASNSQDGEDDEDHDLERHGEISMSSPVDHPTSQSMAELPRDEALGAPQMQQVRAPAIQPLLQPRPQIQIQTMQPLQKSDQQLSHSLQPQSAPAHLPVQSPFGEHVPMPHSAGALDMLSASFMPQSHPPTPTALSPHSAMPDVMSPPERMHDHHAGHGHSHVHPHPRAHDHQRHMSTTSTVTVSSSQPSPTASTPGSTIAGVRNTYAAMQMHHVPHPHAHARHHTSYLNRAERLYAPTTGQGAMNNMRFDNASDRQ</sequence>
<organism evidence="8 9">
    <name type="scientific">Phanerochaete sordida</name>
    <dbReference type="NCBI Taxonomy" id="48140"/>
    <lineage>
        <taxon>Eukaryota</taxon>
        <taxon>Fungi</taxon>
        <taxon>Dikarya</taxon>
        <taxon>Basidiomycota</taxon>
        <taxon>Agaricomycotina</taxon>
        <taxon>Agaricomycetes</taxon>
        <taxon>Polyporales</taxon>
        <taxon>Phanerochaetaceae</taxon>
        <taxon>Phanerochaete</taxon>
    </lineage>
</organism>
<evidence type="ECO:0000256" key="1">
    <source>
        <dbReference type="ARBA" id="ARBA00004123"/>
    </source>
</evidence>
<reference evidence="8 9" key="1">
    <citation type="submission" date="2021-08" db="EMBL/GenBank/DDBJ databases">
        <title>Draft Genome Sequence of Phanerochaete sordida strain YK-624.</title>
        <authorList>
            <person name="Mori T."/>
            <person name="Dohra H."/>
            <person name="Suzuki T."/>
            <person name="Kawagishi H."/>
            <person name="Hirai H."/>
        </authorList>
    </citation>
    <scope>NUCLEOTIDE SEQUENCE [LARGE SCALE GENOMIC DNA]</scope>
    <source>
        <strain evidence="8 9">YK-624</strain>
    </source>
</reference>
<dbReference type="AlphaFoldDB" id="A0A9P3GH75"/>
<feature type="compositionally biased region" description="Basic residues" evidence="7">
    <location>
        <begin position="323"/>
        <end position="341"/>
    </location>
</feature>
<dbReference type="PROSITE" id="PS51152">
    <property type="entry name" value="NFYA_HAP2_2"/>
    <property type="match status" value="1"/>
</dbReference>
<feature type="compositionally biased region" description="Basic residues" evidence="7">
    <location>
        <begin position="125"/>
        <end position="142"/>
    </location>
</feature>
<keyword evidence="2 6" id="KW-0805">Transcription regulation</keyword>
<evidence type="ECO:0000256" key="4">
    <source>
        <dbReference type="ARBA" id="ARBA00023163"/>
    </source>
</evidence>
<feature type="region of interest" description="Disordered" evidence="7">
    <location>
        <begin position="240"/>
        <end position="366"/>
    </location>
</feature>
<feature type="compositionally biased region" description="Acidic residues" evidence="7">
    <location>
        <begin position="84"/>
        <end position="94"/>
    </location>
</feature>
<name>A0A9P3GH75_9APHY</name>
<dbReference type="Gene3D" id="6.10.250.2430">
    <property type="match status" value="1"/>
</dbReference>
<dbReference type="Proteomes" id="UP000703269">
    <property type="component" value="Unassembled WGS sequence"/>
</dbReference>
<dbReference type="PRINTS" id="PR00616">
    <property type="entry name" value="CCAATSUBUNTB"/>
</dbReference>
<dbReference type="SMART" id="SM00521">
    <property type="entry name" value="CBF"/>
    <property type="match status" value="1"/>
</dbReference>
<accession>A0A9P3GH75</accession>
<feature type="compositionally biased region" description="Low complexity" evidence="7">
    <location>
        <begin position="343"/>
        <end position="365"/>
    </location>
</feature>
<comment type="similarity">
    <text evidence="6">Belongs to the NFYA/HAP2 subunit family.</text>
</comment>
<evidence type="ECO:0000256" key="5">
    <source>
        <dbReference type="ARBA" id="ARBA00023242"/>
    </source>
</evidence>
<feature type="compositionally biased region" description="Polar residues" evidence="7">
    <location>
        <begin position="240"/>
        <end position="258"/>
    </location>
</feature>
<comment type="subunit">
    <text evidence="6">Heterotrimer.</text>
</comment>
<comment type="caution">
    <text evidence="8">The sequence shown here is derived from an EMBL/GenBank/DDBJ whole genome shotgun (WGS) entry which is preliminary data.</text>
</comment>
<evidence type="ECO:0000256" key="6">
    <source>
        <dbReference type="RuleBase" id="RU367155"/>
    </source>
</evidence>
<dbReference type="OrthoDB" id="1097733at2759"/>
<dbReference type="InterPro" id="IPR001289">
    <property type="entry name" value="NFYA"/>
</dbReference>